<accession>A0ACC5PXG7</accession>
<protein>
    <submittedName>
        <fullName evidence="1">Uncharacterized protein</fullName>
    </submittedName>
</protein>
<keyword evidence="2" id="KW-1185">Reference proteome</keyword>
<gene>
    <name evidence="1" type="ORF">IFT41_24590</name>
</gene>
<proteinExistence type="predicted"/>
<name>A0ACC5PXG7_ENTAG</name>
<comment type="caution">
    <text evidence="1">The sequence shown here is derived from an EMBL/GenBank/DDBJ whole genome shotgun (WGS) entry which is preliminary data.</text>
</comment>
<reference evidence="1 2" key="1">
    <citation type="journal article" date="2020" name="FEMS Microbiol. Ecol.">
        <title>Temporal dynamics of bacterial communities during seed development and maturation.</title>
        <authorList>
            <person name="Chesneau G."/>
            <person name="Torres-Cortes G."/>
            <person name="Briand M."/>
            <person name="Darrasse A."/>
            <person name="Preveaux A."/>
            <person name="Marais C."/>
            <person name="Jacques M.A."/>
            <person name="Shade A."/>
            <person name="Barret M."/>
        </authorList>
    </citation>
    <scope>NUCLEOTIDE SEQUENCE [LARGE SCALE GENOMIC DNA]</scope>
    <source>
        <strain evidence="1 2">CFBP13709</strain>
    </source>
</reference>
<evidence type="ECO:0000313" key="1">
    <source>
        <dbReference type="EMBL" id="MBD8129277.1"/>
    </source>
</evidence>
<sequence>MSQNWMRHFELLLVDESGSGISLSDFKVVFNIEWTNALWPRVATVKIYNLKKDTVSRIQGKEFSRLKMIAGYDGLSAPVDASQVGIARNVDATQVGQTDGQNFGQIFDGEIRFTITGRDNPTDTYILIQAIDGHQAFVAAKVNTTLAAGYTVADLHAATMQSFQPFGVTQGITAQMPDTVFPRGRVMYGMARDVMSNVADQCNANWQIVDGQAQMVSTDKYIHEAIVLNSRTGLIGMPQQTMGAGVNVRCLINPNIRVGGLIELDQASVYRIPLTNEDVLAVQYDSNGNVVSSTRLREMDVNGNLVVSDAKNQPSSIATDGVYIVQSISYTGDTRGQAWYMDLMCKARNDATLQSQVSINRSSV</sequence>
<dbReference type="EMBL" id="JACYNR010000056">
    <property type="protein sequence ID" value="MBD8129277.1"/>
    <property type="molecule type" value="Genomic_DNA"/>
</dbReference>
<evidence type="ECO:0000313" key="2">
    <source>
        <dbReference type="Proteomes" id="UP000610459"/>
    </source>
</evidence>
<organism evidence="1 2">
    <name type="scientific">Enterobacter agglomerans</name>
    <name type="common">Erwinia herbicola</name>
    <name type="synonym">Pantoea agglomerans</name>
    <dbReference type="NCBI Taxonomy" id="549"/>
    <lineage>
        <taxon>Bacteria</taxon>
        <taxon>Pseudomonadati</taxon>
        <taxon>Pseudomonadota</taxon>
        <taxon>Gammaproteobacteria</taxon>
        <taxon>Enterobacterales</taxon>
        <taxon>Erwiniaceae</taxon>
        <taxon>Pantoea</taxon>
        <taxon>Pantoea agglomerans group</taxon>
    </lineage>
</organism>
<dbReference type="Proteomes" id="UP000610459">
    <property type="component" value="Unassembled WGS sequence"/>
</dbReference>